<dbReference type="Proteomes" id="UP000076925">
    <property type="component" value="Unassembled WGS sequence"/>
</dbReference>
<dbReference type="STRING" id="128403.WA1_34010"/>
<dbReference type="GO" id="GO:0046872">
    <property type="term" value="F:metal ion binding"/>
    <property type="evidence" value="ECO:0007669"/>
    <property type="project" value="UniProtKB-KW"/>
</dbReference>
<dbReference type="Pfam" id="PF07883">
    <property type="entry name" value="Cupin_2"/>
    <property type="match status" value="1"/>
</dbReference>
<keyword evidence="1" id="KW-0479">Metal-binding</keyword>
<dbReference type="Gene3D" id="2.60.120.10">
    <property type="entry name" value="Jelly Rolls"/>
    <property type="match status" value="1"/>
</dbReference>
<protein>
    <submittedName>
        <fullName evidence="3">Cupin</fullName>
    </submittedName>
</protein>
<evidence type="ECO:0000259" key="2">
    <source>
        <dbReference type="Pfam" id="PF07883"/>
    </source>
</evidence>
<dbReference type="OrthoDB" id="9797047at2"/>
<dbReference type="RefSeq" id="WP_017743599.1">
    <property type="nucleotide sequence ID" value="NZ_KQ976354.1"/>
</dbReference>
<dbReference type="InterPro" id="IPR013096">
    <property type="entry name" value="Cupin_2"/>
</dbReference>
<name>A0A139X2T1_9CYAN</name>
<comment type="caution">
    <text evidence="3">The sequence shown here is derived from an EMBL/GenBank/DDBJ whole genome shotgun (WGS) entry which is preliminary data.</text>
</comment>
<organism evidence="3 4">
    <name type="scientific">Scytonema hofmannii PCC 7110</name>
    <dbReference type="NCBI Taxonomy" id="128403"/>
    <lineage>
        <taxon>Bacteria</taxon>
        <taxon>Bacillati</taxon>
        <taxon>Cyanobacteriota</taxon>
        <taxon>Cyanophyceae</taxon>
        <taxon>Nostocales</taxon>
        <taxon>Scytonemataceae</taxon>
        <taxon>Scytonema</taxon>
    </lineage>
</organism>
<dbReference type="InterPro" id="IPR051610">
    <property type="entry name" value="GPI/OXD"/>
</dbReference>
<keyword evidence="4" id="KW-1185">Reference proteome</keyword>
<evidence type="ECO:0000256" key="1">
    <source>
        <dbReference type="ARBA" id="ARBA00022723"/>
    </source>
</evidence>
<dbReference type="InterPro" id="IPR014710">
    <property type="entry name" value="RmlC-like_jellyroll"/>
</dbReference>
<feature type="domain" description="Cupin type-2" evidence="2">
    <location>
        <begin position="55"/>
        <end position="123"/>
    </location>
</feature>
<reference evidence="3 4" key="1">
    <citation type="journal article" date="2013" name="Genome Biol. Evol.">
        <title>Genomes of Stigonematalean cyanobacteria (subsection V) and the evolution of oxygenic photosynthesis from prokaryotes to plastids.</title>
        <authorList>
            <person name="Dagan T."/>
            <person name="Roettger M."/>
            <person name="Stucken K."/>
            <person name="Landan G."/>
            <person name="Koch R."/>
            <person name="Major P."/>
            <person name="Gould S.B."/>
            <person name="Goremykin V.V."/>
            <person name="Rippka R."/>
            <person name="Tandeau de Marsac N."/>
            <person name="Gugger M."/>
            <person name="Lockhart P.J."/>
            <person name="Allen J.F."/>
            <person name="Brune I."/>
            <person name="Maus I."/>
            <person name="Puhler A."/>
            <person name="Martin W.F."/>
        </authorList>
    </citation>
    <scope>NUCLEOTIDE SEQUENCE [LARGE SCALE GENOMIC DNA]</scope>
    <source>
        <strain evidence="3 4">PCC 7110</strain>
    </source>
</reference>
<gene>
    <name evidence="3" type="ORF">WA1_34010</name>
</gene>
<sequence>MTSENQDVTTTKTSAETNKRLNQGHLKTLEEVIQFNPEAYVKRPIFNTETLQFGMYCLEPGQINPLHQHPQTSEICYFVQGTGEVVIGDEVAFVQPGVSIHVPEAVRHEIRNTGTEQMLVVVVQSPLPCKTERITP</sequence>
<dbReference type="SUPFAM" id="SSF51182">
    <property type="entry name" value="RmlC-like cupins"/>
    <property type="match status" value="1"/>
</dbReference>
<dbReference type="EMBL" id="ANNX02000036">
    <property type="protein sequence ID" value="KYC39008.1"/>
    <property type="molecule type" value="Genomic_DNA"/>
</dbReference>
<evidence type="ECO:0000313" key="3">
    <source>
        <dbReference type="EMBL" id="KYC39008.1"/>
    </source>
</evidence>
<dbReference type="InterPro" id="IPR011051">
    <property type="entry name" value="RmlC_Cupin_sf"/>
</dbReference>
<dbReference type="PANTHER" id="PTHR35848:SF6">
    <property type="entry name" value="CUPIN TYPE-2 DOMAIN-CONTAINING PROTEIN"/>
    <property type="match status" value="1"/>
</dbReference>
<evidence type="ECO:0000313" key="4">
    <source>
        <dbReference type="Proteomes" id="UP000076925"/>
    </source>
</evidence>
<dbReference type="PANTHER" id="PTHR35848">
    <property type="entry name" value="OXALATE-BINDING PROTEIN"/>
    <property type="match status" value="1"/>
</dbReference>
<dbReference type="AlphaFoldDB" id="A0A139X2T1"/>
<proteinExistence type="predicted"/>
<accession>A0A139X2T1</accession>